<dbReference type="AlphaFoldDB" id="W2P632"/>
<protein>
    <submittedName>
        <fullName evidence="2">Uncharacterized protein</fullName>
    </submittedName>
</protein>
<accession>W2P632</accession>
<sequence>MGEDLTEFMPYKWWGNRRSTTKLAFGKTPSMLMQRRYCAATRYVTVCSDRSAGSTTS</sequence>
<gene>
    <name evidence="2" type="ORF">L914_00604</name>
    <name evidence="1" type="ORF">L917_00585</name>
</gene>
<organism evidence="2">
    <name type="scientific">Phytophthora nicotianae</name>
    <name type="common">Potato buckeye rot agent</name>
    <name type="synonym">Phytophthora parasitica</name>
    <dbReference type="NCBI Taxonomy" id="4792"/>
    <lineage>
        <taxon>Eukaryota</taxon>
        <taxon>Sar</taxon>
        <taxon>Stramenopiles</taxon>
        <taxon>Oomycota</taxon>
        <taxon>Peronosporomycetes</taxon>
        <taxon>Peronosporales</taxon>
        <taxon>Peronosporaceae</taxon>
        <taxon>Phytophthora</taxon>
    </lineage>
</organism>
<reference evidence="2" key="2">
    <citation type="submission" date="2013-11" db="EMBL/GenBank/DDBJ databases">
        <title>The Genome Sequence of Phytophthora parasitica IAC_01/95.</title>
        <authorList>
            <consortium name="The Broad Institute Genomics Platform"/>
            <person name="Russ C."/>
            <person name="Tyler B."/>
            <person name="Panabieres F."/>
            <person name="Shan W."/>
            <person name="Tripathy S."/>
            <person name="Grunwald N."/>
            <person name="Machado M."/>
            <person name="Johnson C.S."/>
            <person name="Arredondo F."/>
            <person name="Hong C."/>
            <person name="Coffey M."/>
            <person name="Young S.K."/>
            <person name="Zeng Q."/>
            <person name="Gargeya S."/>
            <person name="Fitzgerald M."/>
            <person name="Abouelleil A."/>
            <person name="Alvarado L."/>
            <person name="Chapman S.B."/>
            <person name="Gainer-Dewar J."/>
            <person name="Goldberg J."/>
            <person name="Griggs A."/>
            <person name="Gujja S."/>
            <person name="Hansen M."/>
            <person name="Howarth C."/>
            <person name="Imamovic A."/>
            <person name="Ireland A."/>
            <person name="Larimer J."/>
            <person name="McCowan C."/>
            <person name="Murphy C."/>
            <person name="Pearson M."/>
            <person name="Poon T.W."/>
            <person name="Priest M."/>
            <person name="Roberts A."/>
            <person name="Saif S."/>
            <person name="Shea T."/>
            <person name="Sykes S."/>
            <person name="Wortman J."/>
            <person name="Nusbaum C."/>
            <person name="Birren B."/>
        </authorList>
    </citation>
    <scope>NUCLEOTIDE SEQUENCE [LARGE SCALE GENOMIC DNA]</scope>
    <source>
        <strain evidence="2">IAC_01/95</strain>
    </source>
</reference>
<proteinExistence type="predicted"/>
<dbReference type="Proteomes" id="UP000054532">
    <property type="component" value="Unassembled WGS sequence"/>
</dbReference>
<dbReference type="Proteomes" id="UP000054423">
    <property type="component" value="Unassembled WGS sequence"/>
</dbReference>
<reference evidence="1" key="1">
    <citation type="submission" date="2013-11" db="EMBL/GenBank/DDBJ databases">
        <title>The Genome Sequence of Phytophthora parasitica CHvinca01.</title>
        <authorList>
            <consortium name="The Broad Institute Genomics Platform"/>
            <person name="Russ C."/>
            <person name="Tyler B."/>
            <person name="Panabieres F."/>
            <person name="Shan W."/>
            <person name="Tripathy S."/>
            <person name="Grunwald N."/>
            <person name="Machado M."/>
            <person name="Johnson C.S."/>
            <person name="Arredondo F."/>
            <person name="Hong C."/>
            <person name="Coffey M."/>
            <person name="Young S.K."/>
            <person name="Zeng Q."/>
            <person name="Gargeya S."/>
            <person name="Fitzgerald M."/>
            <person name="Abouelleil A."/>
            <person name="Alvarado L."/>
            <person name="Chapman S.B."/>
            <person name="Gainer-Dewar J."/>
            <person name="Goldberg J."/>
            <person name="Griggs A."/>
            <person name="Gujja S."/>
            <person name="Hansen M."/>
            <person name="Howarth C."/>
            <person name="Imamovic A."/>
            <person name="Ireland A."/>
            <person name="Larimer J."/>
            <person name="McCowan C."/>
            <person name="Murphy C."/>
            <person name="Pearson M."/>
            <person name="Poon T.W."/>
            <person name="Priest M."/>
            <person name="Roberts A."/>
            <person name="Saif S."/>
            <person name="Shea T."/>
            <person name="Sykes S."/>
            <person name="Wortman J."/>
            <person name="Nusbaum C."/>
            <person name="Birren B."/>
        </authorList>
    </citation>
    <scope>NUCLEOTIDE SEQUENCE [LARGE SCALE GENOMIC DNA]</scope>
    <source>
        <strain evidence="1">CHvinca01</strain>
    </source>
</reference>
<evidence type="ECO:0000313" key="1">
    <source>
        <dbReference type="EMBL" id="ETM03160.1"/>
    </source>
</evidence>
<dbReference type="EMBL" id="KI690517">
    <property type="protein sequence ID" value="ETM56427.1"/>
    <property type="molecule type" value="Genomic_DNA"/>
</dbReference>
<dbReference type="EMBL" id="KI677288">
    <property type="protein sequence ID" value="ETM03160.1"/>
    <property type="molecule type" value="Genomic_DNA"/>
</dbReference>
<name>W2P632_PHYNI</name>
<evidence type="ECO:0000313" key="2">
    <source>
        <dbReference type="EMBL" id="ETM56427.1"/>
    </source>
</evidence>